<reference evidence="2" key="1">
    <citation type="journal article" date="2023" name="Insect Mol. Biol.">
        <title>Genome sequencing provides insights into the evolution of gene families encoding plant cell wall-degrading enzymes in longhorned beetles.</title>
        <authorList>
            <person name="Shin N.R."/>
            <person name="Okamura Y."/>
            <person name="Kirsch R."/>
            <person name="Pauchet Y."/>
        </authorList>
    </citation>
    <scope>NUCLEOTIDE SEQUENCE</scope>
    <source>
        <strain evidence="2">MMC_N1</strain>
    </source>
</reference>
<evidence type="ECO:0008006" key="4">
    <source>
        <dbReference type="Google" id="ProtNLM"/>
    </source>
</evidence>
<evidence type="ECO:0000313" key="2">
    <source>
        <dbReference type="EMBL" id="KAJ8975428.1"/>
    </source>
</evidence>
<name>A0ABQ9JCR7_9CUCU</name>
<feature type="region of interest" description="Disordered" evidence="1">
    <location>
        <begin position="193"/>
        <end position="224"/>
    </location>
</feature>
<keyword evidence="3" id="KW-1185">Reference proteome</keyword>
<dbReference type="Proteomes" id="UP001162164">
    <property type="component" value="Unassembled WGS sequence"/>
</dbReference>
<accession>A0ABQ9JCR7</accession>
<comment type="caution">
    <text evidence="2">The sequence shown here is derived from an EMBL/GenBank/DDBJ whole genome shotgun (WGS) entry which is preliminary data.</text>
</comment>
<sequence>MKGNDGYYTSDVENCPNENDDIIFWPDLASYHYARIFRKIREVDLNIVQRKMRQVLTKLRAIEDHGPLSLFRAFYTAYYILYVRFSLVSAKATQCLPHASEIEVATGPFFAGRIAVEAADGERCAIDGEPNSPRDIYTLRINHTECGSQVNDTTVSTFVLVQENLPILTHSTRRFLVLCSYQPETLTVRAGISLPTGSHLPPPGRGQAYEEDNSLGRRSRTGRVLQKPEALVKEEVGGETKKECFIQKQYSPHLCHHTVDNRRSHRLLNNINYFHSYTQTAKTPKTNRKEIGDVRNYEETRTLQSFQLTKEILRSFEILGFYGLQCQVKTNDFGGESSKNTLPITDNHCIFSFRSLNVNKTIQFHIYILFGLTNKFLQGQLSLEPHYIILIVVVNLLQRSVYRKDVIFEKRDHFFIEPDEQLSYDCNSGAACLRSFICGDDGVDANQNLWHRWKLINNNRLTLRLDKVTNRNRPEVEIDSLKYR</sequence>
<organism evidence="2 3">
    <name type="scientific">Molorchus minor</name>
    <dbReference type="NCBI Taxonomy" id="1323400"/>
    <lineage>
        <taxon>Eukaryota</taxon>
        <taxon>Metazoa</taxon>
        <taxon>Ecdysozoa</taxon>
        <taxon>Arthropoda</taxon>
        <taxon>Hexapoda</taxon>
        <taxon>Insecta</taxon>
        <taxon>Pterygota</taxon>
        <taxon>Neoptera</taxon>
        <taxon>Endopterygota</taxon>
        <taxon>Coleoptera</taxon>
        <taxon>Polyphaga</taxon>
        <taxon>Cucujiformia</taxon>
        <taxon>Chrysomeloidea</taxon>
        <taxon>Cerambycidae</taxon>
        <taxon>Lamiinae</taxon>
        <taxon>Monochamini</taxon>
        <taxon>Molorchus</taxon>
    </lineage>
</organism>
<protein>
    <recommendedName>
        <fullName evidence="4">ZP domain-containing protein</fullName>
    </recommendedName>
</protein>
<dbReference type="EMBL" id="JAPWTJ010000827">
    <property type="protein sequence ID" value="KAJ8975428.1"/>
    <property type="molecule type" value="Genomic_DNA"/>
</dbReference>
<proteinExistence type="predicted"/>
<evidence type="ECO:0000256" key="1">
    <source>
        <dbReference type="SAM" id="MobiDB-lite"/>
    </source>
</evidence>
<gene>
    <name evidence="2" type="ORF">NQ317_018937</name>
</gene>
<evidence type="ECO:0000313" key="3">
    <source>
        <dbReference type="Proteomes" id="UP001162164"/>
    </source>
</evidence>